<proteinExistence type="predicted"/>
<feature type="non-terminal residue" evidence="2">
    <location>
        <position position="92"/>
    </location>
</feature>
<evidence type="ECO:0000313" key="2">
    <source>
        <dbReference type="EMBL" id="KDO55213.1"/>
    </source>
</evidence>
<dbReference type="STRING" id="2711.A0A067EJI1"/>
<dbReference type="EMBL" id="KK784988">
    <property type="protein sequence ID" value="KDO55209.1"/>
    <property type="molecule type" value="Genomic_DNA"/>
</dbReference>
<dbReference type="EMBL" id="KK784988">
    <property type="protein sequence ID" value="KDO55212.1"/>
    <property type="molecule type" value="Genomic_DNA"/>
</dbReference>
<dbReference type="AlphaFoldDB" id="A0A067EJI1"/>
<dbReference type="EMBL" id="KK784988">
    <property type="protein sequence ID" value="KDO55210.1"/>
    <property type="molecule type" value="Genomic_DNA"/>
</dbReference>
<dbReference type="Proteomes" id="UP000027120">
    <property type="component" value="Unassembled WGS sequence"/>
</dbReference>
<accession>A0A067EJI1</accession>
<keyword evidence="3" id="KW-1185">Reference proteome</keyword>
<reference evidence="2 3" key="1">
    <citation type="submission" date="2014-04" db="EMBL/GenBank/DDBJ databases">
        <authorList>
            <consortium name="International Citrus Genome Consortium"/>
            <person name="Gmitter F."/>
            <person name="Chen C."/>
            <person name="Farmerie W."/>
            <person name="Harkins T."/>
            <person name="Desany B."/>
            <person name="Mohiuddin M."/>
            <person name="Kodira C."/>
            <person name="Borodovsky M."/>
            <person name="Lomsadze A."/>
            <person name="Burns P."/>
            <person name="Jenkins J."/>
            <person name="Prochnik S."/>
            <person name="Shu S."/>
            <person name="Chapman J."/>
            <person name="Pitluck S."/>
            <person name="Schmutz J."/>
            <person name="Rokhsar D."/>
        </authorList>
    </citation>
    <scope>NUCLEOTIDE SEQUENCE</scope>
</reference>
<name>A0A067EJI1_CITSI</name>
<gene>
    <name evidence="2" type="ORF">CISIN_1g0090412mg</name>
</gene>
<feature type="region of interest" description="Disordered" evidence="1">
    <location>
        <begin position="1"/>
        <end position="20"/>
    </location>
</feature>
<evidence type="ECO:0000256" key="1">
    <source>
        <dbReference type="SAM" id="MobiDB-lite"/>
    </source>
</evidence>
<dbReference type="EMBL" id="KK784988">
    <property type="protein sequence ID" value="KDO55213.1"/>
    <property type="molecule type" value="Genomic_DNA"/>
</dbReference>
<organism evidence="2 3">
    <name type="scientific">Citrus sinensis</name>
    <name type="common">Sweet orange</name>
    <name type="synonym">Citrus aurantium var. sinensis</name>
    <dbReference type="NCBI Taxonomy" id="2711"/>
    <lineage>
        <taxon>Eukaryota</taxon>
        <taxon>Viridiplantae</taxon>
        <taxon>Streptophyta</taxon>
        <taxon>Embryophyta</taxon>
        <taxon>Tracheophyta</taxon>
        <taxon>Spermatophyta</taxon>
        <taxon>Magnoliopsida</taxon>
        <taxon>eudicotyledons</taxon>
        <taxon>Gunneridae</taxon>
        <taxon>Pentapetalae</taxon>
        <taxon>rosids</taxon>
        <taxon>malvids</taxon>
        <taxon>Sapindales</taxon>
        <taxon>Rutaceae</taxon>
        <taxon>Aurantioideae</taxon>
        <taxon>Citrus</taxon>
    </lineage>
</organism>
<evidence type="ECO:0000313" key="3">
    <source>
        <dbReference type="Proteomes" id="UP000027120"/>
    </source>
</evidence>
<sequence length="92" mass="9840">MLRLINSSGGSLRSSAMSPAAATTKMMSSSTVAVKNPRWSLCSSNNSGLFSGHVNNRVSFRNQLAPAMSFRCFASATGIDRVKVQNPIVEMD</sequence>
<protein>
    <submittedName>
        <fullName evidence="2">Uncharacterized protein</fullName>
    </submittedName>
</protein>
<feature type="compositionally biased region" description="Low complexity" evidence="1">
    <location>
        <begin position="7"/>
        <end position="18"/>
    </location>
</feature>
<dbReference type="EMBL" id="KK784988">
    <property type="protein sequence ID" value="KDO55211.1"/>
    <property type="molecule type" value="Genomic_DNA"/>
</dbReference>